<reference evidence="6 7" key="1">
    <citation type="journal article" date="2010" name="Science">
        <title>Genomic analysis of organismal complexity in the multicellular green alga Volvox carteri.</title>
        <authorList>
            <person name="Prochnik S.E."/>
            <person name="Umen J."/>
            <person name="Nedelcu A.M."/>
            <person name="Hallmann A."/>
            <person name="Miller S.M."/>
            <person name="Nishii I."/>
            <person name="Ferris P."/>
            <person name="Kuo A."/>
            <person name="Mitros T."/>
            <person name="Fritz-Laylin L.K."/>
            <person name="Hellsten U."/>
            <person name="Chapman J."/>
            <person name="Simakov O."/>
            <person name="Rensing S.A."/>
            <person name="Terry A."/>
            <person name="Pangilinan J."/>
            <person name="Kapitonov V."/>
            <person name="Jurka J."/>
            <person name="Salamov A."/>
            <person name="Shapiro H."/>
            <person name="Schmutz J."/>
            <person name="Grimwood J."/>
            <person name="Lindquist E."/>
            <person name="Lucas S."/>
            <person name="Grigoriev I.V."/>
            <person name="Schmitt R."/>
            <person name="Kirk D."/>
            <person name="Rokhsar D.S."/>
        </authorList>
    </citation>
    <scope>NUCLEOTIDE SEQUENCE [LARGE SCALE GENOMIC DNA]</scope>
    <source>
        <strain evidence="7">f. Nagariensis / Eve</strain>
    </source>
</reference>
<protein>
    <submittedName>
        <fullName evidence="6">CENPE type kinesin-like protein</fullName>
    </submittedName>
</protein>
<feature type="compositionally biased region" description="Basic and acidic residues" evidence="4">
    <location>
        <begin position="43"/>
        <end position="55"/>
    </location>
</feature>
<dbReference type="InterPro" id="IPR036961">
    <property type="entry name" value="Kinesin_motor_dom_sf"/>
</dbReference>
<accession>D8U804</accession>
<evidence type="ECO:0000256" key="1">
    <source>
        <dbReference type="ARBA" id="ARBA00023054"/>
    </source>
</evidence>
<dbReference type="InParanoid" id="D8U804"/>
<gene>
    <name evidence="6" type="ORF">VOLCADRAFT_65155</name>
</gene>
<dbReference type="PANTHER" id="PTHR47968">
    <property type="entry name" value="CENTROMERE PROTEIN E"/>
    <property type="match status" value="1"/>
</dbReference>
<keyword evidence="3" id="KW-0067">ATP-binding</keyword>
<dbReference type="InterPro" id="IPR001752">
    <property type="entry name" value="Kinesin_motor_dom"/>
</dbReference>
<evidence type="ECO:0000256" key="4">
    <source>
        <dbReference type="SAM" id="MobiDB-lite"/>
    </source>
</evidence>
<dbReference type="PROSITE" id="PS50067">
    <property type="entry name" value="KINESIN_MOTOR_2"/>
    <property type="match status" value="1"/>
</dbReference>
<dbReference type="GO" id="GO:0008017">
    <property type="term" value="F:microtubule binding"/>
    <property type="evidence" value="ECO:0007669"/>
    <property type="project" value="InterPro"/>
</dbReference>
<dbReference type="eggNOG" id="KOG0242">
    <property type="taxonomic scope" value="Eukaryota"/>
</dbReference>
<comment type="similarity">
    <text evidence="3">Belongs to the TRAFAC class myosin-kinesin ATPase superfamily. Kinesin family.</text>
</comment>
<dbReference type="AlphaFoldDB" id="D8U804"/>
<evidence type="ECO:0000313" key="7">
    <source>
        <dbReference type="Proteomes" id="UP000001058"/>
    </source>
</evidence>
<dbReference type="GeneID" id="9621504"/>
<dbReference type="KEGG" id="vcn:VOLCADRAFT_65155"/>
<dbReference type="InterPro" id="IPR027417">
    <property type="entry name" value="P-loop_NTPase"/>
</dbReference>
<feature type="binding site" evidence="3">
    <location>
        <begin position="98"/>
        <end position="105"/>
    </location>
    <ligand>
        <name>ATP</name>
        <dbReference type="ChEBI" id="CHEBI:30616"/>
    </ligand>
</feature>
<dbReference type="InterPro" id="IPR027640">
    <property type="entry name" value="Kinesin-like_fam"/>
</dbReference>
<dbReference type="FunFam" id="3.40.850.10:FF:000170">
    <property type="entry name" value="Kinesin-like protein"/>
    <property type="match status" value="1"/>
</dbReference>
<dbReference type="GO" id="GO:0003777">
    <property type="term" value="F:microtubule motor activity"/>
    <property type="evidence" value="ECO:0007669"/>
    <property type="project" value="InterPro"/>
</dbReference>
<dbReference type="Gene3D" id="3.40.850.10">
    <property type="entry name" value="Kinesin motor domain"/>
    <property type="match status" value="1"/>
</dbReference>
<dbReference type="OrthoDB" id="3176171at2759"/>
<feature type="domain" description="Kinesin motor" evidence="5">
    <location>
        <begin position="5"/>
        <end position="344"/>
    </location>
</feature>
<keyword evidence="2 3" id="KW-0505">Motor protein</keyword>
<name>D8U804_VOLCA</name>
<organism evidence="7">
    <name type="scientific">Volvox carteri f. nagariensis</name>
    <dbReference type="NCBI Taxonomy" id="3068"/>
    <lineage>
        <taxon>Eukaryota</taxon>
        <taxon>Viridiplantae</taxon>
        <taxon>Chlorophyta</taxon>
        <taxon>core chlorophytes</taxon>
        <taxon>Chlorophyceae</taxon>
        <taxon>CS clade</taxon>
        <taxon>Chlamydomonadales</taxon>
        <taxon>Volvocaceae</taxon>
        <taxon>Volvox</taxon>
    </lineage>
</organism>
<evidence type="ECO:0000313" key="6">
    <source>
        <dbReference type="EMBL" id="EFJ44133.1"/>
    </source>
</evidence>
<dbReference type="SMART" id="SM00129">
    <property type="entry name" value="KISc"/>
    <property type="match status" value="1"/>
</dbReference>
<feature type="region of interest" description="Disordered" evidence="4">
    <location>
        <begin position="43"/>
        <end position="67"/>
    </location>
</feature>
<evidence type="ECO:0000256" key="3">
    <source>
        <dbReference type="PROSITE-ProRule" id="PRU00283"/>
    </source>
</evidence>
<keyword evidence="3" id="KW-0547">Nucleotide-binding</keyword>
<evidence type="ECO:0000256" key="2">
    <source>
        <dbReference type="ARBA" id="ARBA00023175"/>
    </source>
</evidence>
<dbReference type="EMBL" id="GL378366">
    <property type="protein sequence ID" value="EFJ44133.1"/>
    <property type="molecule type" value="Genomic_DNA"/>
</dbReference>
<dbReference type="RefSeq" id="XP_002954727.1">
    <property type="nucleotide sequence ID" value="XM_002954681.1"/>
</dbReference>
<keyword evidence="1" id="KW-0175">Coiled coil</keyword>
<evidence type="ECO:0000259" key="5">
    <source>
        <dbReference type="PROSITE" id="PS50067"/>
    </source>
</evidence>
<dbReference type="Proteomes" id="UP000001058">
    <property type="component" value="Unassembled WGS sequence"/>
</dbReference>
<proteinExistence type="inferred from homology"/>
<dbReference type="PRINTS" id="PR00380">
    <property type="entry name" value="KINESINHEAVY"/>
</dbReference>
<dbReference type="PANTHER" id="PTHR47968:SF75">
    <property type="entry name" value="CENTROMERE-ASSOCIATED PROTEIN E"/>
    <property type="match status" value="1"/>
</dbReference>
<dbReference type="GO" id="GO:0005524">
    <property type="term" value="F:ATP binding"/>
    <property type="evidence" value="ECO:0007669"/>
    <property type="project" value="UniProtKB-UniRule"/>
</dbReference>
<dbReference type="STRING" id="3068.D8U804"/>
<dbReference type="SUPFAM" id="SSF52540">
    <property type="entry name" value="P-loop containing nucleoside triphosphate hydrolases"/>
    <property type="match status" value="1"/>
</dbReference>
<dbReference type="Pfam" id="PF00225">
    <property type="entry name" value="Kinesin"/>
    <property type="match status" value="1"/>
</dbReference>
<sequence>MPSRNGSVCVRLRSLSKLEDKERCVWKVEDHYVIHTDADNGRRDADIRRDTDARRSSTYTGDHVFGPESTNEQVYREAVEALVHDAVEGKNVTIMVYGQTGSGKTHTMGTPEAPGIIQRGLMDIFELIAEKEDRDFLLRFSFLEIYNENVTDLLSPEKVPKPLLIKEDRVVGPVVLGLSEEIVTCPEDVLRLLRQGEARRHVAASKMNERSNRSHTVSRMVLESRPAGCEVSTSTPVIVSNLVLVDLAGSESVAKTGAEGERLKESSCINKSLLALGEVVFKLSEGALAAGAHIPYRDSKLTRILKPSLGGNCKTMIICTVNPAARHTEESHRTLRFACRAKRVVNTVVVQEVMSETAAARWQAKALKELQRRRAEGMCVRLVDF</sequence>
<dbReference type="GO" id="GO:0007018">
    <property type="term" value="P:microtubule-based movement"/>
    <property type="evidence" value="ECO:0007669"/>
    <property type="project" value="InterPro"/>
</dbReference>
<keyword evidence="7" id="KW-1185">Reference proteome</keyword>